<protein>
    <submittedName>
        <fullName evidence="1">Uncharacterized protein</fullName>
    </submittedName>
</protein>
<dbReference type="EMBL" id="BSOE01000030">
    <property type="protein sequence ID" value="GLR04385.1"/>
    <property type="molecule type" value="Genomic_DNA"/>
</dbReference>
<reference evidence="2" key="1">
    <citation type="journal article" date="2019" name="Int. J. Syst. Evol. Microbiol.">
        <title>The Global Catalogue of Microorganisms (GCM) 10K type strain sequencing project: providing services to taxonomists for standard genome sequencing and annotation.</title>
        <authorList>
            <consortium name="The Broad Institute Genomics Platform"/>
            <consortium name="The Broad Institute Genome Sequencing Center for Infectious Disease"/>
            <person name="Wu L."/>
            <person name="Ma J."/>
        </authorList>
    </citation>
    <scope>NUCLEOTIDE SEQUENCE [LARGE SCALE GENOMIC DNA]</scope>
    <source>
        <strain evidence="2">NBRC 110633</strain>
    </source>
</reference>
<name>A0ABQ5Y2T2_9VIBR</name>
<sequence length="193" mass="22185">MEDFESLVSELESNSSIASIFGVLIYTDSHPNIKKVMRDEDYWRAFDEITGEKFAVLSVKPTLGKYRYPPSPPGVLCQMVGIWKEPKDNLRLIDAFEIGSTEKLPMLLIFTRIEGEVLKIEIDLKEDDVSSAYNSIRENLEFCSKVISRIKIENLKNPEGLYAAFAMENDHRMRIKNIKNSLNLYQFVKSLLP</sequence>
<dbReference type="Proteomes" id="UP001156669">
    <property type="component" value="Unassembled WGS sequence"/>
</dbReference>
<evidence type="ECO:0000313" key="1">
    <source>
        <dbReference type="EMBL" id="GLR04385.1"/>
    </source>
</evidence>
<keyword evidence="2" id="KW-1185">Reference proteome</keyword>
<proteinExistence type="predicted"/>
<comment type="caution">
    <text evidence="1">The sequence shown here is derived from an EMBL/GenBank/DDBJ whole genome shotgun (WGS) entry which is preliminary data.</text>
</comment>
<organism evidence="1 2">
    <name type="scientific">Vibrio hyugaensis</name>
    <dbReference type="NCBI Taxonomy" id="1534743"/>
    <lineage>
        <taxon>Bacteria</taxon>
        <taxon>Pseudomonadati</taxon>
        <taxon>Pseudomonadota</taxon>
        <taxon>Gammaproteobacteria</taxon>
        <taxon>Vibrionales</taxon>
        <taxon>Vibrionaceae</taxon>
        <taxon>Vibrio</taxon>
    </lineage>
</organism>
<evidence type="ECO:0000313" key="2">
    <source>
        <dbReference type="Proteomes" id="UP001156669"/>
    </source>
</evidence>
<accession>A0ABQ5Y2T2</accession>
<gene>
    <name evidence="1" type="ORF">GCM10007906_19730</name>
</gene>
<dbReference type="RefSeq" id="WP_045402133.1">
    <property type="nucleotide sequence ID" value="NZ_BBLD01000047.1"/>
</dbReference>